<organism evidence="1 2">
    <name type="scientific">Hibiscus sabdariffa</name>
    <name type="common">roselle</name>
    <dbReference type="NCBI Taxonomy" id="183260"/>
    <lineage>
        <taxon>Eukaryota</taxon>
        <taxon>Viridiplantae</taxon>
        <taxon>Streptophyta</taxon>
        <taxon>Embryophyta</taxon>
        <taxon>Tracheophyta</taxon>
        <taxon>Spermatophyta</taxon>
        <taxon>Magnoliopsida</taxon>
        <taxon>eudicotyledons</taxon>
        <taxon>Gunneridae</taxon>
        <taxon>Pentapetalae</taxon>
        <taxon>rosids</taxon>
        <taxon>malvids</taxon>
        <taxon>Malvales</taxon>
        <taxon>Malvaceae</taxon>
        <taxon>Malvoideae</taxon>
        <taxon>Hibiscus</taxon>
    </lineage>
</organism>
<protein>
    <submittedName>
        <fullName evidence="1">Uncharacterized protein</fullName>
    </submittedName>
</protein>
<name>A0ABR2B8R1_9ROSI</name>
<dbReference type="Proteomes" id="UP001472677">
    <property type="component" value="Unassembled WGS sequence"/>
</dbReference>
<evidence type="ECO:0000313" key="1">
    <source>
        <dbReference type="EMBL" id="KAK8503138.1"/>
    </source>
</evidence>
<dbReference type="InterPro" id="IPR027806">
    <property type="entry name" value="HARBI1_dom"/>
</dbReference>
<dbReference type="InterPro" id="IPR045249">
    <property type="entry name" value="HARBI1-like"/>
</dbReference>
<comment type="caution">
    <text evidence="1">The sequence shown here is derived from an EMBL/GenBank/DDBJ whole genome shotgun (WGS) entry which is preliminary data.</text>
</comment>
<dbReference type="PANTHER" id="PTHR22930">
    <property type="match status" value="1"/>
</dbReference>
<keyword evidence="2" id="KW-1185">Reference proteome</keyword>
<proteinExistence type="predicted"/>
<accession>A0ABR2B8R1</accession>
<dbReference type="Pfam" id="PF13359">
    <property type="entry name" value="DDE_Tnp_4"/>
    <property type="match status" value="1"/>
</dbReference>
<dbReference type="EMBL" id="JBBPBM010000154">
    <property type="protein sequence ID" value="KAK8503138.1"/>
    <property type="molecule type" value="Genomic_DNA"/>
</dbReference>
<evidence type="ECO:0000313" key="2">
    <source>
        <dbReference type="Proteomes" id="UP001472677"/>
    </source>
</evidence>
<dbReference type="PANTHER" id="PTHR22930:SF199">
    <property type="entry name" value="PROTEIN ALP1-LIKE"/>
    <property type="match status" value="1"/>
</dbReference>
<gene>
    <name evidence="1" type="ORF">V6N12_067527</name>
</gene>
<reference evidence="1 2" key="1">
    <citation type="journal article" date="2024" name="G3 (Bethesda)">
        <title>Genome assembly of Hibiscus sabdariffa L. provides insights into metabolisms of medicinal natural products.</title>
        <authorList>
            <person name="Kim T."/>
        </authorList>
    </citation>
    <scope>NUCLEOTIDE SEQUENCE [LARGE SCALE GENOMIC DNA]</scope>
    <source>
        <strain evidence="1">TK-2024</strain>
        <tissue evidence="1">Old leaves</tissue>
    </source>
</reference>
<sequence length="516" mass="59029">MEIGSFTLLSPEDFSFNFNNNNIDFSWFLDMENGNNKKRGRKDFEEDLVNEKSGFGDILSSILMLDEEAKQEQEQEQEFQWFTDSDQRTDFFESGYNEKFEEINGFFDQFESQYSEMKQLDDSRNKRARKSGLTDTTAPANIVPVGSDNVSPSQAATGSGQQRRLWVKDRSKDWWDKCNHPDFPDEEFKRAFRMSKATFNMVCEELEPAVMKKNTMLRDAIPVRQRVAVCIWRLATGEPLRMVSKRFGLGISTCHKLVLEVSAAIKTVLMPKFVQWPDEIKTKRIKQEFESATGIPNVGGSIYTTHIPIIAPKASVAAYFNKKHTERNQKTSYSITLQGVTDQNGAFTDVCIGWPGSMSDDQVLEKSAFYQRATRGYLRDVWVVGNKGYPLMDRVLVPYSHQNLTWAQHAFNEKIGEIEKVAKEAFARLKGRWSCLQKRTEMKLQDLPNVLGACCVLHNICEMRNETMDPELKFELFDDEVVPENNIRSPAAAQARDHIAHNLLHHGGRTTSAGFL</sequence>